<accession>A0AAD1ZZJ1</accession>
<evidence type="ECO:0000313" key="2">
    <source>
        <dbReference type="Proteomes" id="UP000834106"/>
    </source>
</evidence>
<protein>
    <submittedName>
        <fullName evidence="1">Uncharacterized protein</fullName>
    </submittedName>
</protein>
<sequence>MLLVIVAQINENIDYRMWTVRGSKGITRITAAAAQTLKLISEGCDSKFVNPHFIAKSTLAARSEVKIATSTYLNSVRHIHPTNTTDYEGEDAGAESTTTTIRLRKSCSSVGRRRPEVGGTVAVTTAGSDECDSWLSKDWWNMSDRE</sequence>
<keyword evidence="2" id="KW-1185">Reference proteome</keyword>
<name>A0AAD1ZZJ1_9LAMI</name>
<proteinExistence type="predicted"/>
<dbReference type="Proteomes" id="UP000834106">
    <property type="component" value="Chromosome 16"/>
</dbReference>
<dbReference type="AlphaFoldDB" id="A0AAD1ZZJ1"/>
<gene>
    <name evidence="1" type="ORF">FPE_LOCUS26154</name>
</gene>
<dbReference type="EMBL" id="OU503051">
    <property type="protein sequence ID" value="CAI9778724.1"/>
    <property type="molecule type" value="Genomic_DNA"/>
</dbReference>
<reference evidence="1" key="1">
    <citation type="submission" date="2023-05" db="EMBL/GenBank/DDBJ databases">
        <authorList>
            <person name="Huff M."/>
        </authorList>
    </citation>
    <scope>NUCLEOTIDE SEQUENCE</scope>
</reference>
<evidence type="ECO:0000313" key="1">
    <source>
        <dbReference type="EMBL" id="CAI9778724.1"/>
    </source>
</evidence>
<organism evidence="1 2">
    <name type="scientific">Fraxinus pennsylvanica</name>
    <dbReference type="NCBI Taxonomy" id="56036"/>
    <lineage>
        <taxon>Eukaryota</taxon>
        <taxon>Viridiplantae</taxon>
        <taxon>Streptophyta</taxon>
        <taxon>Embryophyta</taxon>
        <taxon>Tracheophyta</taxon>
        <taxon>Spermatophyta</taxon>
        <taxon>Magnoliopsida</taxon>
        <taxon>eudicotyledons</taxon>
        <taxon>Gunneridae</taxon>
        <taxon>Pentapetalae</taxon>
        <taxon>asterids</taxon>
        <taxon>lamiids</taxon>
        <taxon>Lamiales</taxon>
        <taxon>Oleaceae</taxon>
        <taxon>Oleeae</taxon>
        <taxon>Fraxinus</taxon>
    </lineage>
</organism>